<dbReference type="EMBL" id="KI546130">
    <property type="protein sequence ID" value="EST43912.1"/>
    <property type="molecule type" value="Genomic_DNA"/>
</dbReference>
<protein>
    <submittedName>
        <fullName evidence="2">WD domain, G-beta repeat-containing protein</fullName>
    </submittedName>
</protein>
<dbReference type="OrthoDB" id="284782at2759"/>
<accession>V6LH93</accession>
<keyword evidence="4" id="KW-1185">Reference proteome</keyword>
<dbReference type="Gene3D" id="2.130.10.10">
    <property type="entry name" value="YVTN repeat-like/Quinoprotein amine dehydrogenase"/>
    <property type="match status" value="1"/>
</dbReference>
<evidence type="ECO:0000313" key="3">
    <source>
        <dbReference type="EMBL" id="KAH0577776.1"/>
    </source>
</evidence>
<dbReference type="InterPro" id="IPR036322">
    <property type="entry name" value="WD40_repeat_dom_sf"/>
</dbReference>
<dbReference type="EMBL" id="AUWU02000001">
    <property type="protein sequence ID" value="KAH0577776.1"/>
    <property type="molecule type" value="Genomic_DNA"/>
</dbReference>
<dbReference type="PANTHER" id="PTHR19879:SF1">
    <property type="entry name" value="CANNONBALL-RELATED"/>
    <property type="match status" value="1"/>
</dbReference>
<organism evidence="2">
    <name type="scientific">Spironucleus salmonicida</name>
    <dbReference type="NCBI Taxonomy" id="348837"/>
    <lineage>
        <taxon>Eukaryota</taxon>
        <taxon>Metamonada</taxon>
        <taxon>Diplomonadida</taxon>
        <taxon>Hexamitidae</taxon>
        <taxon>Hexamitinae</taxon>
        <taxon>Spironucleus</taxon>
    </lineage>
</organism>
<dbReference type="GO" id="GO:0006367">
    <property type="term" value="P:transcription initiation at RNA polymerase II promoter"/>
    <property type="evidence" value="ECO:0007669"/>
    <property type="project" value="TreeGrafter"/>
</dbReference>
<proteinExistence type="predicted"/>
<keyword evidence="1" id="KW-0853">WD repeat</keyword>
<dbReference type="SMART" id="SM00320">
    <property type="entry name" value="WD40"/>
    <property type="match status" value="2"/>
</dbReference>
<dbReference type="Pfam" id="PF00400">
    <property type="entry name" value="WD40"/>
    <property type="match status" value="1"/>
</dbReference>
<reference evidence="3" key="2">
    <citation type="submission" date="2020-12" db="EMBL/GenBank/DDBJ databases">
        <title>New Spironucleus salmonicida genome in near-complete chromosomes.</title>
        <authorList>
            <person name="Xu F."/>
            <person name="Kurt Z."/>
            <person name="Jimenez-Gonzalez A."/>
            <person name="Astvaldsson A."/>
            <person name="Andersson J.O."/>
            <person name="Svard S.G."/>
        </authorList>
    </citation>
    <scope>NUCLEOTIDE SEQUENCE</scope>
    <source>
        <strain evidence="3">ATCC 50377</strain>
    </source>
</reference>
<gene>
    <name evidence="2" type="ORF">SS50377_16212</name>
    <name evidence="3" type="ORF">SS50377_21130</name>
</gene>
<reference evidence="2 3" key="1">
    <citation type="journal article" date="2014" name="PLoS Genet.">
        <title>The Genome of Spironucleus salmonicida Highlights a Fish Pathogen Adapted to Fluctuating Environments.</title>
        <authorList>
            <person name="Xu F."/>
            <person name="Jerlstrom-Hultqvist J."/>
            <person name="Einarsson E."/>
            <person name="Astvaldsson A."/>
            <person name="Svard S.G."/>
            <person name="Andersson J.O."/>
        </authorList>
    </citation>
    <scope>NUCLEOTIDE SEQUENCE</scope>
    <source>
        <strain evidence="3">ATCC 50377</strain>
    </source>
</reference>
<dbReference type="GO" id="GO:0005669">
    <property type="term" value="C:transcription factor TFIID complex"/>
    <property type="evidence" value="ECO:0007669"/>
    <property type="project" value="TreeGrafter"/>
</dbReference>
<evidence type="ECO:0000256" key="1">
    <source>
        <dbReference type="PROSITE-ProRule" id="PRU00221"/>
    </source>
</evidence>
<dbReference type="GO" id="GO:0016251">
    <property type="term" value="F:RNA polymerase II general transcription initiation factor activity"/>
    <property type="evidence" value="ECO:0007669"/>
    <property type="project" value="TreeGrafter"/>
</dbReference>
<dbReference type="SUPFAM" id="SSF50978">
    <property type="entry name" value="WD40 repeat-like"/>
    <property type="match status" value="1"/>
</dbReference>
<evidence type="ECO:0000313" key="4">
    <source>
        <dbReference type="Proteomes" id="UP000018208"/>
    </source>
</evidence>
<feature type="repeat" description="WD" evidence="1">
    <location>
        <begin position="422"/>
        <end position="456"/>
    </location>
</feature>
<dbReference type="PANTHER" id="PTHR19879">
    <property type="entry name" value="TRANSCRIPTION INITIATION FACTOR TFIID"/>
    <property type="match status" value="1"/>
</dbReference>
<dbReference type="Proteomes" id="UP000018208">
    <property type="component" value="Unassembled WGS sequence"/>
</dbReference>
<evidence type="ECO:0000313" key="2">
    <source>
        <dbReference type="EMBL" id="EST43912.1"/>
    </source>
</evidence>
<dbReference type="InterPro" id="IPR015943">
    <property type="entry name" value="WD40/YVTN_repeat-like_dom_sf"/>
</dbReference>
<dbReference type="VEuPathDB" id="GiardiaDB:SS50377_21130"/>
<name>V6LH93_9EUKA</name>
<dbReference type="InterPro" id="IPR001680">
    <property type="entry name" value="WD40_rpt"/>
</dbReference>
<sequence>MSKKLKAPTKTNVVQLVQDQQNYTNPIDNTPKEAISPQIPKQSQVVNIIQSPPSPILQLPSEYDIFYLDLQNLYIPNNLLNHSSLNQILVKMKIIDKNIQLAPKFYKTFPSTLQYENTTNLQSLTSEISAQIQPIASQPQMFAAMSNFKDSNGLLAESSNFPIGNSSYCDFGNERLMIFDKKENLQNYFILLEIFQIPSWNYPNPPIISYMICKISNLVLDQKIEFNLYKYNIREIKSYLIEDPKNIKFDQIRQIEELQLVFNNNTYRKQIGVITIKTGFKPADEFLVKDSIGIQLCPFSKELASQKFIEELNQEVEQSVASNQYSIINTIDPLAIQTMDDLFNSSAGFINQSVSFEQQIKQQVQQIQNKAQCTFFTSNSVSALANAKCGNVALAAAAVLVDSGLYNIVLFNITNSQLIVSLGTHFGYVYKMAFSDCGNYLASCSADGTVIIFDVSMFVFYGFHFWKQFGDASQAVEDVKKQLKLNIKSPLQGLIETFLKDKISLNFSYCYGSISRDLIGLQILTKQIKSVGSDLNQILQLQDLQDQIDITNQLQVYFHTEGLCVYDLEFLKLPLSHVFTSLIHTSELDFKFPMTNFRLLIAGLNCNLTLLRYENSKISSQIVNQHAHYVNCLQVEEIGKKWMIISADNQGVVKFTVLDYNNQVEEKRIVQLLPALRSFIVLRTRKNTLNLLVQSGFGQVQLYDDRGMLMQDYDLPVHKSLLPGGCKMAKIGQIGYFSSYGGDLYAVGSVGRILQKYSAFGSESGGCVPSCVSCSQMGAVLVGYNSIGQQTLDQFSPILPKMLSVYPVSIFGIESQYKVVNWEIIKTQYDALSQNQNNTAQSNTFDELPDRIEEDVKEVDNIIQEYIQYIQDQNLLLK</sequence>
<dbReference type="PROSITE" id="PS50082">
    <property type="entry name" value="WD_REPEATS_2"/>
    <property type="match status" value="1"/>
</dbReference>
<dbReference type="AlphaFoldDB" id="V6LH93"/>